<evidence type="ECO:0000313" key="2">
    <source>
        <dbReference type="EMBL" id="RIV27246.1"/>
    </source>
</evidence>
<name>A0A418MIM1_9BACT</name>
<dbReference type="InterPro" id="IPR012334">
    <property type="entry name" value="Pectin_lyas_fold"/>
</dbReference>
<dbReference type="EMBL" id="QXED01000001">
    <property type="protein sequence ID" value="RIV27246.1"/>
    <property type="molecule type" value="Genomic_DNA"/>
</dbReference>
<dbReference type="AlphaFoldDB" id="A0A418MIM1"/>
<dbReference type="OrthoDB" id="9805017at2"/>
<gene>
    <name evidence="2" type="ORF">DYU11_02735</name>
</gene>
<feature type="chain" id="PRO_5019166832" evidence="1">
    <location>
        <begin position="20"/>
        <end position="538"/>
    </location>
</feature>
<dbReference type="Gene3D" id="2.160.20.10">
    <property type="entry name" value="Single-stranded right-handed beta-helix, Pectin lyase-like"/>
    <property type="match status" value="1"/>
</dbReference>
<keyword evidence="1" id="KW-0732">Signal</keyword>
<protein>
    <submittedName>
        <fullName evidence="2">T9SS C-terminal target domain-containing protein</fullName>
    </submittedName>
</protein>
<dbReference type="InterPro" id="IPR026444">
    <property type="entry name" value="Secre_tail"/>
</dbReference>
<dbReference type="InterPro" id="IPR011050">
    <property type="entry name" value="Pectin_lyase_fold/virulence"/>
</dbReference>
<dbReference type="SUPFAM" id="SSF51126">
    <property type="entry name" value="Pectin lyase-like"/>
    <property type="match status" value="1"/>
</dbReference>
<dbReference type="NCBIfam" id="NF041518">
    <property type="entry name" value="choice_anch_Q"/>
    <property type="match status" value="1"/>
</dbReference>
<sequence length="538" mass="57764">MKQLSISLLLVICFSVAQAQTGTCNCTYTITKTGVYDGALLKIGPGATVCIKGGVYQYLRLNNFTGAPGRPITFINCDGLVDFSSDKTTQSGLNVQGSRYFRITGTGNSRFRYGIKVSRTGTDATALNILAKSSDCEVDHVEIAGAGFAGIMAKTDPKACDPSTFRGNFIMYNVKIHDNYVHDVKGEGFYIGHSNWGNGVYVVCNGVKTTEYPHEIVGLEIYNNLTERTGCEGIQYSCAPGAQVHHNTIRYAGVSPFGANQNNGIQIGGGTSGGFYNNIIQNSQGDGISMIGHRGPNYIYNNLITNSGINGMYIDNRTGSLSGVDVVVANNTIVTTADGGIRFYNENNTNYAANNVIVGVTLNKTITVTNNTFPLLKENNYTSASVADARFVNVAGGNYRPVNGSPLIDRGRNVSNWGITFDLDNQPRPNGAQYDIGAYEYGTGSSGGRIAADVAETSERVLVRAYPSPASERVTIRLSNGEAITEVAIMDAAGRLLRRVPALHSPEVDVPLGEWADGLYLLQVKTAHQTHAGRFLKE</sequence>
<dbReference type="InterPro" id="IPR059226">
    <property type="entry name" value="Choice_anch_Q_dom"/>
</dbReference>
<comment type="caution">
    <text evidence="2">The sequence shown here is derived from an EMBL/GenBank/DDBJ whole genome shotgun (WGS) entry which is preliminary data.</text>
</comment>
<accession>A0A418MIM1</accession>
<dbReference type="InterPro" id="IPR006626">
    <property type="entry name" value="PbH1"/>
</dbReference>
<dbReference type="RefSeq" id="WP_119666688.1">
    <property type="nucleotide sequence ID" value="NZ_QXED01000001.1"/>
</dbReference>
<reference evidence="2 3" key="1">
    <citation type="submission" date="2018-08" db="EMBL/GenBank/DDBJ databases">
        <title>Fibrisoma montanum sp. nov., isolated from Danxia mountain soil.</title>
        <authorList>
            <person name="Huang Y."/>
        </authorList>
    </citation>
    <scope>NUCLEOTIDE SEQUENCE [LARGE SCALE GENOMIC DNA]</scope>
    <source>
        <strain evidence="2 3">HYT19</strain>
    </source>
</reference>
<feature type="signal peptide" evidence="1">
    <location>
        <begin position="1"/>
        <end position="19"/>
    </location>
</feature>
<organism evidence="2 3">
    <name type="scientific">Fibrisoma montanum</name>
    <dbReference type="NCBI Taxonomy" id="2305895"/>
    <lineage>
        <taxon>Bacteria</taxon>
        <taxon>Pseudomonadati</taxon>
        <taxon>Bacteroidota</taxon>
        <taxon>Cytophagia</taxon>
        <taxon>Cytophagales</taxon>
        <taxon>Spirosomataceae</taxon>
        <taxon>Fibrisoma</taxon>
    </lineage>
</organism>
<evidence type="ECO:0000256" key="1">
    <source>
        <dbReference type="SAM" id="SignalP"/>
    </source>
</evidence>
<dbReference type="NCBIfam" id="TIGR04183">
    <property type="entry name" value="Por_Secre_tail"/>
    <property type="match status" value="1"/>
</dbReference>
<dbReference type="SMART" id="SM00710">
    <property type="entry name" value="PbH1"/>
    <property type="match status" value="6"/>
</dbReference>
<dbReference type="Proteomes" id="UP000283523">
    <property type="component" value="Unassembled WGS sequence"/>
</dbReference>
<evidence type="ECO:0000313" key="3">
    <source>
        <dbReference type="Proteomes" id="UP000283523"/>
    </source>
</evidence>
<keyword evidence="3" id="KW-1185">Reference proteome</keyword>
<proteinExistence type="predicted"/>